<reference evidence="7 8" key="1">
    <citation type="submission" date="2022-08" db="EMBL/GenBank/DDBJ databases">
        <title>Algoriphagus sp. CAU 1643 isolated from mud.</title>
        <authorList>
            <person name="Kim W."/>
        </authorList>
    </citation>
    <scope>NUCLEOTIDE SEQUENCE [LARGE SCALE GENOMIC DNA]</scope>
    <source>
        <strain evidence="7 8">CAU 1643</strain>
    </source>
</reference>
<dbReference type="PANTHER" id="PTHR42723">
    <property type="entry name" value="CHLOROPHYLL SYNTHASE"/>
    <property type="match status" value="1"/>
</dbReference>
<feature type="transmembrane region" description="Helical" evidence="6">
    <location>
        <begin position="242"/>
        <end position="258"/>
    </location>
</feature>
<dbReference type="RefSeq" id="WP_259415294.1">
    <property type="nucleotide sequence ID" value="NZ_JANWGH010000003.1"/>
</dbReference>
<dbReference type="Gene3D" id="1.10.357.140">
    <property type="entry name" value="UbiA prenyltransferase"/>
    <property type="match status" value="1"/>
</dbReference>
<keyword evidence="2" id="KW-1003">Cell membrane</keyword>
<evidence type="ECO:0000256" key="6">
    <source>
        <dbReference type="SAM" id="Phobius"/>
    </source>
</evidence>
<dbReference type="InterPro" id="IPR044878">
    <property type="entry name" value="UbiA_sf"/>
</dbReference>
<dbReference type="InterPro" id="IPR000537">
    <property type="entry name" value="UbiA_prenyltransferase"/>
</dbReference>
<keyword evidence="8" id="KW-1185">Reference proteome</keyword>
<keyword evidence="5 6" id="KW-0472">Membrane</keyword>
<gene>
    <name evidence="7" type="ORF">NY014_14630</name>
</gene>
<evidence type="ECO:0000256" key="2">
    <source>
        <dbReference type="ARBA" id="ARBA00022475"/>
    </source>
</evidence>
<organism evidence="7 8">
    <name type="scientific">Algoriphagus limi</name>
    <dbReference type="NCBI Taxonomy" id="2975273"/>
    <lineage>
        <taxon>Bacteria</taxon>
        <taxon>Pseudomonadati</taxon>
        <taxon>Bacteroidota</taxon>
        <taxon>Cytophagia</taxon>
        <taxon>Cytophagales</taxon>
        <taxon>Cyclobacteriaceae</taxon>
        <taxon>Algoriphagus</taxon>
    </lineage>
</organism>
<dbReference type="NCBIfam" id="NF009513">
    <property type="entry name" value="PRK12872.1-3"/>
    <property type="match status" value="1"/>
</dbReference>
<evidence type="ECO:0000256" key="1">
    <source>
        <dbReference type="ARBA" id="ARBA00004141"/>
    </source>
</evidence>
<evidence type="ECO:0000256" key="4">
    <source>
        <dbReference type="ARBA" id="ARBA00022989"/>
    </source>
</evidence>
<feature type="transmembrane region" description="Helical" evidence="6">
    <location>
        <begin position="23"/>
        <end position="41"/>
    </location>
</feature>
<dbReference type="EMBL" id="JANWGH010000003">
    <property type="protein sequence ID" value="MCS5491675.1"/>
    <property type="molecule type" value="Genomic_DNA"/>
</dbReference>
<name>A0ABT2G8S0_9BACT</name>
<keyword evidence="3 6" id="KW-0812">Transmembrane</keyword>
<comment type="caution">
    <text evidence="7">The sequence shown here is derived from an EMBL/GenBank/DDBJ whole genome shotgun (WGS) entry which is preliminary data.</text>
</comment>
<dbReference type="InterPro" id="IPR050475">
    <property type="entry name" value="Prenyltransferase_related"/>
</dbReference>
<dbReference type="Gene3D" id="1.20.120.1780">
    <property type="entry name" value="UbiA prenyltransferase"/>
    <property type="match status" value="1"/>
</dbReference>
<evidence type="ECO:0000256" key="5">
    <source>
        <dbReference type="ARBA" id="ARBA00023136"/>
    </source>
</evidence>
<evidence type="ECO:0000313" key="7">
    <source>
        <dbReference type="EMBL" id="MCS5491675.1"/>
    </source>
</evidence>
<accession>A0ABT2G8S0</accession>
<dbReference type="PANTHER" id="PTHR42723:SF1">
    <property type="entry name" value="CHLOROPHYLL SYNTHASE, CHLOROPLASTIC"/>
    <property type="match status" value="1"/>
</dbReference>
<evidence type="ECO:0000256" key="3">
    <source>
        <dbReference type="ARBA" id="ARBA00022692"/>
    </source>
</evidence>
<dbReference type="CDD" id="cd13961">
    <property type="entry name" value="PT_UbiA_DGGGPS"/>
    <property type="match status" value="1"/>
</dbReference>
<sequence>MNQTATLEQNISVKGLFQISRPINLLLVAFTQLMTAYFLIETSRQGSPVLEDFRLYLLIFSTLLITAAGYMINDYYDVKIDYINRPHEVIVGKGIKRRVVIFLHTLFNFVGIGIGGIVAPRIAIVNFFAAFLLWLYSNRLKREPFIGNLTVAFLTGLSVYLVAFYYQKNELLVMTYAIFAFFLNLIREIIKDIEDRNGDRKHGCRTLPIVLGFRKTKQIIFLIAASFVTAIMIVTLELNEPRLFYYFGILGLFFLWFMRKVYLSDRKSHFSQLSTFAKILMLLGTLSMGLI</sequence>
<comment type="subcellular location">
    <subcellularLocation>
        <location evidence="1">Membrane</location>
        <topology evidence="1">Multi-pass membrane protein</topology>
    </subcellularLocation>
</comment>
<dbReference type="Pfam" id="PF01040">
    <property type="entry name" value="UbiA"/>
    <property type="match status" value="1"/>
</dbReference>
<feature type="transmembrane region" description="Helical" evidence="6">
    <location>
        <begin position="53"/>
        <end position="72"/>
    </location>
</feature>
<protein>
    <submittedName>
        <fullName evidence="7">Geranylgeranylglycerol-phosphate geranylgeranyltransferase</fullName>
    </submittedName>
</protein>
<feature type="transmembrane region" description="Helical" evidence="6">
    <location>
        <begin position="219"/>
        <end position="236"/>
    </location>
</feature>
<evidence type="ECO:0000313" key="8">
    <source>
        <dbReference type="Proteomes" id="UP001206788"/>
    </source>
</evidence>
<feature type="transmembrane region" description="Helical" evidence="6">
    <location>
        <begin position="145"/>
        <end position="165"/>
    </location>
</feature>
<feature type="transmembrane region" description="Helical" evidence="6">
    <location>
        <begin position="106"/>
        <end position="133"/>
    </location>
</feature>
<proteinExistence type="predicted"/>
<keyword evidence="4 6" id="KW-1133">Transmembrane helix</keyword>
<feature type="transmembrane region" description="Helical" evidence="6">
    <location>
        <begin position="171"/>
        <end position="190"/>
    </location>
</feature>
<dbReference type="Proteomes" id="UP001206788">
    <property type="component" value="Unassembled WGS sequence"/>
</dbReference>